<dbReference type="Proteomes" id="UP000195557">
    <property type="component" value="Unassembled WGS sequence"/>
</dbReference>
<sequence length="132" mass="13970">MDKSSYYPDPDAYRPTYVPPHAQQANAPTVVVLPATQQPQRVQEEQIPVGLPVHSTRPAYLGATQGHGTQVMTCPHCGHSGPADVVRVKGASACFAAIVTFGLSACLCGDSFSDTYHHCAQCDAVLAMAKMA</sequence>
<feature type="region of interest" description="Disordered" evidence="1">
    <location>
        <begin position="1"/>
        <end position="20"/>
    </location>
</feature>
<dbReference type="InterPro" id="IPR006629">
    <property type="entry name" value="LITAF"/>
</dbReference>
<name>Q00US5_OSTTA</name>
<dbReference type="InParanoid" id="Q00US5"/>
<evidence type="ECO:0000313" key="5">
    <source>
        <dbReference type="Proteomes" id="UP000009170"/>
    </source>
</evidence>
<dbReference type="PROSITE" id="PS51837">
    <property type="entry name" value="LITAF"/>
    <property type="match status" value="1"/>
</dbReference>
<dbReference type="KEGG" id="ota:OT_ostta15g02700"/>
<dbReference type="RefSeq" id="XP_003083426.1">
    <property type="nucleotide sequence ID" value="XM_003083378.1"/>
</dbReference>
<accession>Q00US5</accession>
<dbReference type="SMART" id="SM00714">
    <property type="entry name" value="LITAF"/>
    <property type="match status" value="1"/>
</dbReference>
<evidence type="ECO:0000259" key="2">
    <source>
        <dbReference type="PROSITE" id="PS51837"/>
    </source>
</evidence>
<dbReference type="Proteomes" id="UP000009170">
    <property type="component" value="Unassembled WGS sequence"/>
</dbReference>
<dbReference type="Pfam" id="PF10601">
    <property type="entry name" value="zf-LITAF-like"/>
    <property type="match status" value="1"/>
</dbReference>
<dbReference type="EMBL" id="KZ155793">
    <property type="protein sequence ID" value="OUS44987.1"/>
    <property type="molecule type" value="Genomic_DNA"/>
</dbReference>
<keyword evidence="5" id="KW-1185">Reference proteome</keyword>
<dbReference type="EMBL" id="CAID01000015">
    <property type="protein sequence ID" value="CAL57702.1"/>
    <property type="molecule type" value="Genomic_DNA"/>
</dbReference>
<dbReference type="GeneID" id="9830804"/>
<reference evidence="4" key="3">
    <citation type="submission" date="2017-04" db="EMBL/GenBank/DDBJ databases">
        <title>Population genomics of picophytoplankton unveils novel chromosome hypervariability.</title>
        <authorList>
            <consortium name="DOE Joint Genome Institute"/>
            <person name="Blanc-Mathieu R."/>
            <person name="Krasovec M."/>
            <person name="Hebrard M."/>
            <person name="Yau S."/>
            <person name="Desgranges E."/>
            <person name="Martin J."/>
            <person name="Schackwitz W."/>
            <person name="Kuo A."/>
            <person name="Salin G."/>
            <person name="Donnadieu C."/>
            <person name="Desdevises Y."/>
            <person name="Sanchez-Ferandin S."/>
            <person name="Moreau H."/>
            <person name="Rivals E."/>
            <person name="Grigoriev I.V."/>
            <person name="Grimsley N."/>
            <person name="Eyre-Walker A."/>
            <person name="Piganeau G."/>
        </authorList>
    </citation>
    <scope>NUCLEOTIDE SEQUENCE [LARGE SCALE GENOMIC DNA]</scope>
    <source>
        <strain evidence="4">RCC 1115</strain>
    </source>
</reference>
<reference evidence="3 5" key="1">
    <citation type="journal article" date="2006" name="Proc. Natl. Acad. Sci. U.S.A.">
        <title>Genome analysis of the smallest free-living eukaryote Ostreococcus tauri unveils many unique features.</title>
        <authorList>
            <person name="Derelle E."/>
            <person name="Ferraz C."/>
            <person name="Rombauts S."/>
            <person name="Rouze P."/>
            <person name="Worden A.Z."/>
            <person name="Robbens S."/>
            <person name="Partensky F."/>
            <person name="Degroeve S."/>
            <person name="Echeynie S."/>
            <person name="Cooke R."/>
            <person name="Saeys Y."/>
            <person name="Wuyts J."/>
            <person name="Jabbari K."/>
            <person name="Bowler C."/>
            <person name="Panaud O."/>
            <person name="Piegu B."/>
            <person name="Ball S.G."/>
            <person name="Ral J.-P."/>
            <person name="Bouget F.-Y."/>
            <person name="Piganeau G."/>
            <person name="De Baets B."/>
            <person name="Picard A."/>
            <person name="Delseny M."/>
            <person name="Demaille J."/>
            <person name="Van de Peer Y."/>
            <person name="Moreau H."/>
        </authorList>
    </citation>
    <scope>NUCLEOTIDE SEQUENCE [LARGE SCALE GENOMIC DNA]</scope>
    <source>
        <strain evidence="3 5">OTTH0595</strain>
    </source>
</reference>
<dbReference type="AlphaFoldDB" id="Q00US5"/>
<organism evidence="3 5">
    <name type="scientific">Ostreococcus tauri</name>
    <name type="common">Marine green alga</name>
    <dbReference type="NCBI Taxonomy" id="70448"/>
    <lineage>
        <taxon>Eukaryota</taxon>
        <taxon>Viridiplantae</taxon>
        <taxon>Chlorophyta</taxon>
        <taxon>Mamiellophyceae</taxon>
        <taxon>Mamiellales</taxon>
        <taxon>Bathycoccaceae</taxon>
        <taxon>Ostreococcus</taxon>
    </lineage>
</organism>
<protein>
    <submittedName>
        <fullName evidence="3">LPS-induced tumor necrosis factor alpha factor</fullName>
    </submittedName>
</protein>
<accession>A0A1Y5I8G0</accession>
<gene>
    <name evidence="4" type="ORF">BE221DRAFT_148107</name>
    <name evidence="3" type="ORF">OT_ostta15g02700</name>
</gene>
<accession>A0A454XV03</accession>
<proteinExistence type="predicted"/>
<evidence type="ECO:0000313" key="4">
    <source>
        <dbReference type="EMBL" id="OUS44987.1"/>
    </source>
</evidence>
<reference evidence="3" key="2">
    <citation type="journal article" date="2014" name="BMC Genomics">
        <title>An improved genome of the model marine alga Ostreococcus tauri unfolds by assessing Illumina de novo assemblies.</title>
        <authorList>
            <person name="Blanc-Mathieu R."/>
            <person name="Verhelst B."/>
            <person name="Derelle E."/>
            <person name="Rombauts S."/>
            <person name="Bouget F.Y."/>
            <person name="Carre I."/>
            <person name="Chateau A."/>
            <person name="Eyre-Walker A."/>
            <person name="Grimsley N."/>
            <person name="Moreau H."/>
            <person name="Piegu B."/>
            <person name="Rivals E."/>
            <person name="Schackwitz W."/>
            <person name="Van de Peer Y."/>
            <person name="Piganeau G."/>
        </authorList>
    </citation>
    <scope>NUCLEOTIDE SEQUENCE</scope>
    <source>
        <strain evidence="3">RCC4221</strain>
    </source>
</reference>
<evidence type="ECO:0000256" key="1">
    <source>
        <dbReference type="SAM" id="MobiDB-lite"/>
    </source>
</evidence>
<feature type="domain" description="LITAF" evidence="2">
    <location>
        <begin position="51"/>
        <end position="131"/>
    </location>
</feature>
<evidence type="ECO:0000313" key="3">
    <source>
        <dbReference type="EMBL" id="CAL57702.1"/>
    </source>
</evidence>